<organism evidence="1 2">
    <name type="scientific">Trifolium medium</name>
    <dbReference type="NCBI Taxonomy" id="97028"/>
    <lineage>
        <taxon>Eukaryota</taxon>
        <taxon>Viridiplantae</taxon>
        <taxon>Streptophyta</taxon>
        <taxon>Embryophyta</taxon>
        <taxon>Tracheophyta</taxon>
        <taxon>Spermatophyta</taxon>
        <taxon>Magnoliopsida</taxon>
        <taxon>eudicotyledons</taxon>
        <taxon>Gunneridae</taxon>
        <taxon>Pentapetalae</taxon>
        <taxon>rosids</taxon>
        <taxon>fabids</taxon>
        <taxon>Fabales</taxon>
        <taxon>Fabaceae</taxon>
        <taxon>Papilionoideae</taxon>
        <taxon>50 kb inversion clade</taxon>
        <taxon>NPAAA clade</taxon>
        <taxon>Hologalegina</taxon>
        <taxon>IRL clade</taxon>
        <taxon>Trifolieae</taxon>
        <taxon>Trifolium</taxon>
    </lineage>
</organism>
<protein>
    <submittedName>
        <fullName evidence="1">Uncharacterized protein</fullName>
    </submittedName>
</protein>
<accession>A0A392V6X2</accession>
<sequence length="49" mass="5796">TKSDGKPIFPRCSEKKRQVLQETDNSWLQREKETSALLARWHARWASKP</sequence>
<evidence type="ECO:0000313" key="1">
    <source>
        <dbReference type="EMBL" id="MCI82701.1"/>
    </source>
</evidence>
<dbReference type="EMBL" id="LXQA011049734">
    <property type="protein sequence ID" value="MCI82701.1"/>
    <property type="molecule type" value="Genomic_DNA"/>
</dbReference>
<dbReference type="Proteomes" id="UP000265520">
    <property type="component" value="Unassembled WGS sequence"/>
</dbReference>
<reference evidence="1 2" key="1">
    <citation type="journal article" date="2018" name="Front. Plant Sci.">
        <title>Red Clover (Trifolium pratense) and Zigzag Clover (T. medium) - A Picture of Genomic Similarities and Differences.</title>
        <authorList>
            <person name="Dluhosova J."/>
            <person name="Istvanek J."/>
            <person name="Nedelnik J."/>
            <person name="Repkova J."/>
        </authorList>
    </citation>
    <scope>NUCLEOTIDE SEQUENCE [LARGE SCALE GENOMIC DNA]</scope>
    <source>
        <strain evidence="2">cv. 10/8</strain>
        <tissue evidence="1">Leaf</tissue>
    </source>
</reference>
<feature type="non-terminal residue" evidence="1">
    <location>
        <position position="1"/>
    </location>
</feature>
<keyword evidence="2" id="KW-1185">Reference proteome</keyword>
<proteinExistence type="predicted"/>
<dbReference type="AlphaFoldDB" id="A0A392V6X2"/>
<evidence type="ECO:0000313" key="2">
    <source>
        <dbReference type="Proteomes" id="UP000265520"/>
    </source>
</evidence>
<comment type="caution">
    <text evidence="1">The sequence shown here is derived from an EMBL/GenBank/DDBJ whole genome shotgun (WGS) entry which is preliminary data.</text>
</comment>
<name>A0A392V6X2_9FABA</name>